<name>A0A8J6HRW7_TENMO</name>
<evidence type="ECO:0000313" key="2">
    <source>
        <dbReference type="EMBL" id="KAH0820576.1"/>
    </source>
</evidence>
<gene>
    <name evidence="2" type="ORF">GEV33_002215</name>
</gene>
<reference evidence="2" key="1">
    <citation type="journal article" date="2020" name="J Insects Food Feed">
        <title>The yellow mealworm (Tenebrio molitor) genome: a resource for the emerging insects as food and feed industry.</title>
        <authorList>
            <person name="Eriksson T."/>
            <person name="Andere A."/>
            <person name="Kelstrup H."/>
            <person name="Emery V."/>
            <person name="Picard C."/>
        </authorList>
    </citation>
    <scope>NUCLEOTIDE SEQUENCE</scope>
    <source>
        <strain evidence="2">Stoneville</strain>
        <tissue evidence="2">Whole head</tissue>
    </source>
</reference>
<feature type="compositionally biased region" description="Acidic residues" evidence="1">
    <location>
        <begin position="169"/>
        <end position="184"/>
    </location>
</feature>
<evidence type="ECO:0000313" key="3">
    <source>
        <dbReference type="Proteomes" id="UP000719412"/>
    </source>
</evidence>
<sequence>MTRRVTEGQEIQLFFVMLASTGFDITAEDYYNNTPGEKNGQTYGRWIGRVRYIKADLMGSRPFCKMLGEKNIDENPINMKSLFVLLLLIVVVSVVHGKRKCYSCIKDCSEDNFVEMECEMNYCVSFIGGTDSTAASVKGCTENQNFCGGLENEGKCYTCDEDFCNKKDDDDDDDDDEDNDDDDE</sequence>
<dbReference type="AlphaFoldDB" id="A0A8J6HRW7"/>
<keyword evidence="3" id="KW-1185">Reference proteome</keyword>
<accession>A0A8J6HRW7</accession>
<feature type="region of interest" description="Disordered" evidence="1">
    <location>
        <begin position="164"/>
        <end position="184"/>
    </location>
</feature>
<organism evidence="2 3">
    <name type="scientific">Tenebrio molitor</name>
    <name type="common">Yellow mealworm beetle</name>
    <dbReference type="NCBI Taxonomy" id="7067"/>
    <lineage>
        <taxon>Eukaryota</taxon>
        <taxon>Metazoa</taxon>
        <taxon>Ecdysozoa</taxon>
        <taxon>Arthropoda</taxon>
        <taxon>Hexapoda</taxon>
        <taxon>Insecta</taxon>
        <taxon>Pterygota</taxon>
        <taxon>Neoptera</taxon>
        <taxon>Endopterygota</taxon>
        <taxon>Coleoptera</taxon>
        <taxon>Polyphaga</taxon>
        <taxon>Cucujiformia</taxon>
        <taxon>Tenebrionidae</taxon>
        <taxon>Tenebrio</taxon>
    </lineage>
</organism>
<dbReference type="EMBL" id="JABDTM020011498">
    <property type="protein sequence ID" value="KAH0820576.1"/>
    <property type="molecule type" value="Genomic_DNA"/>
</dbReference>
<evidence type="ECO:0000256" key="1">
    <source>
        <dbReference type="SAM" id="MobiDB-lite"/>
    </source>
</evidence>
<proteinExistence type="predicted"/>
<comment type="caution">
    <text evidence="2">The sequence shown here is derived from an EMBL/GenBank/DDBJ whole genome shotgun (WGS) entry which is preliminary data.</text>
</comment>
<protein>
    <submittedName>
        <fullName evidence="2">Uncharacterized protein</fullName>
    </submittedName>
</protein>
<dbReference type="Proteomes" id="UP000719412">
    <property type="component" value="Unassembled WGS sequence"/>
</dbReference>
<reference evidence="2" key="2">
    <citation type="submission" date="2021-08" db="EMBL/GenBank/DDBJ databases">
        <authorList>
            <person name="Eriksson T."/>
        </authorList>
    </citation>
    <scope>NUCLEOTIDE SEQUENCE</scope>
    <source>
        <strain evidence="2">Stoneville</strain>
        <tissue evidence="2">Whole head</tissue>
    </source>
</reference>